<gene>
    <name evidence="1" type="ORF">GCM10009821_11940</name>
</gene>
<sequence>MPWWRVLPFGRGVVIRGAPAASRTTGGPEPGPGLCAGGDTCRGQVSRQMWVVRVKKLSQPCRCLWRGFSQITMTRPWRRITLHLSQIFFTLGLTFIEEALFSVSERVWCCSVVVEPGAHGELAHL</sequence>
<organism evidence="1 2">
    <name type="scientific">Aeromicrobium halocynthiae</name>
    <dbReference type="NCBI Taxonomy" id="560557"/>
    <lineage>
        <taxon>Bacteria</taxon>
        <taxon>Bacillati</taxon>
        <taxon>Actinomycetota</taxon>
        <taxon>Actinomycetes</taxon>
        <taxon>Propionibacteriales</taxon>
        <taxon>Nocardioidaceae</taxon>
        <taxon>Aeromicrobium</taxon>
    </lineage>
</organism>
<dbReference type="EMBL" id="BAAAPY010000003">
    <property type="protein sequence ID" value="GAA2074663.1"/>
    <property type="molecule type" value="Genomic_DNA"/>
</dbReference>
<name>A0ABN2VVX9_9ACTN</name>
<keyword evidence="2" id="KW-1185">Reference proteome</keyword>
<evidence type="ECO:0000313" key="1">
    <source>
        <dbReference type="EMBL" id="GAA2074663.1"/>
    </source>
</evidence>
<proteinExistence type="predicted"/>
<accession>A0ABN2VVX9</accession>
<comment type="caution">
    <text evidence="1">The sequence shown here is derived from an EMBL/GenBank/DDBJ whole genome shotgun (WGS) entry which is preliminary data.</text>
</comment>
<protein>
    <submittedName>
        <fullName evidence="1">Uncharacterized protein</fullName>
    </submittedName>
</protein>
<reference evidence="1 2" key="1">
    <citation type="journal article" date="2019" name="Int. J. Syst. Evol. Microbiol.">
        <title>The Global Catalogue of Microorganisms (GCM) 10K type strain sequencing project: providing services to taxonomists for standard genome sequencing and annotation.</title>
        <authorList>
            <consortium name="The Broad Institute Genomics Platform"/>
            <consortium name="The Broad Institute Genome Sequencing Center for Infectious Disease"/>
            <person name="Wu L."/>
            <person name="Ma J."/>
        </authorList>
    </citation>
    <scope>NUCLEOTIDE SEQUENCE [LARGE SCALE GENOMIC DNA]</scope>
    <source>
        <strain evidence="1 2">JCM 15749</strain>
    </source>
</reference>
<evidence type="ECO:0000313" key="2">
    <source>
        <dbReference type="Proteomes" id="UP001501480"/>
    </source>
</evidence>
<dbReference type="Proteomes" id="UP001501480">
    <property type="component" value="Unassembled WGS sequence"/>
</dbReference>